<feature type="transmembrane region" description="Helical" evidence="1">
    <location>
        <begin position="427"/>
        <end position="449"/>
    </location>
</feature>
<dbReference type="EMBL" id="VLKH01000004">
    <property type="protein sequence ID" value="TWH80457.1"/>
    <property type="molecule type" value="Genomic_DNA"/>
</dbReference>
<sequence>MADNNFKGTLNLLRFYLRRDRFILPVWILLPLFLIAGQISFIESMADWREFMAELSANALTNAILGPIVPLSKEGAVLWRGMLQSSIAVMIGSSFTAIRHTRSDEESGRYELIYGNGKGRNAAITASIAISFAGSFISALFVSIIMIISGFSLTGSLLAGLTLCAVGLIFTGIGVLISQIFQDSGSARGFILALYFLSMVPMMINNVGGGSTFWIWLAPEAWFRITEPFGGNNFSPLLVFMVLSIIPIAFAYYLMDNRDLGRGIFKEKLGPEDSAELKSPLALSLRQHKKTIIVWCIGMAFIGGAVGFITPSISENISEMLVNMSTWAETMSKLGNREGFVSVTIYIMGLMAGTSVYGISTVLNLKKEESEHFAEMLLAQPVSRIKLMSGYLIIAYAGSAVILLVLGASVGWGWGYSSGDMSLVSKAIVMSLTKIPSVWVIIGITSLLYGWMPRISAVLSWFLLGLFIVTEMLWEAGIVGWSAMELTPFGYAHYSIPVNELSALSLSLLVLLSITFTLVGLAGFKNRNII</sequence>
<organism evidence="2 3">
    <name type="scientific">Sedimentibacter saalensis</name>
    <dbReference type="NCBI Taxonomy" id="130788"/>
    <lineage>
        <taxon>Bacteria</taxon>
        <taxon>Bacillati</taxon>
        <taxon>Bacillota</taxon>
        <taxon>Tissierellia</taxon>
        <taxon>Sedimentibacter</taxon>
    </lineage>
</organism>
<proteinExistence type="predicted"/>
<feature type="transmembrane region" description="Helical" evidence="1">
    <location>
        <begin position="292"/>
        <end position="314"/>
    </location>
</feature>
<evidence type="ECO:0000313" key="3">
    <source>
        <dbReference type="Proteomes" id="UP000315343"/>
    </source>
</evidence>
<feature type="transmembrane region" description="Helical" evidence="1">
    <location>
        <begin position="157"/>
        <end position="177"/>
    </location>
</feature>
<accession>A0A562JBD3</accession>
<name>A0A562JBD3_9FIRM</name>
<feature type="transmembrane region" description="Helical" evidence="1">
    <location>
        <begin position="22"/>
        <end position="42"/>
    </location>
</feature>
<reference evidence="2 3" key="1">
    <citation type="submission" date="2019-07" db="EMBL/GenBank/DDBJ databases">
        <title>Genomic Encyclopedia of Type Strains, Phase I: the one thousand microbial genomes (KMG-I) project.</title>
        <authorList>
            <person name="Kyrpides N."/>
        </authorList>
    </citation>
    <scope>NUCLEOTIDE SEQUENCE [LARGE SCALE GENOMIC DNA]</scope>
    <source>
        <strain evidence="2 3">DSM 13558</strain>
    </source>
</reference>
<feature type="transmembrane region" description="Helical" evidence="1">
    <location>
        <begin position="81"/>
        <end position="101"/>
    </location>
</feature>
<feature type="transmembrane region" description="Helical" evidence="1">
    <location>
        <begin position="340"/>
        <end position="363"/>
    </location>
</feature>
<feature type="transmembrane region" description="Helical" evidence="1">
    <location>
        <begin position="189"/>
        <end position="217"/>
    </location>
</feature>
<feature type="transmembrane region" description="Helical" evidence="1">
    <location>
        <begin position="503"/>
        <end position="524"/>
    </location>
</feature>
<keyword evidence="3" id="KW-1185">Reference proteome</keyword>
<dbReference type="OrthoDB" id="2014935at2"/>
<gene>
    <name evidence="2" type="ORF">LY60_01719</name>
</gene>
<dbReference type="RefSeq" id="WP_145082353.1">
    <property type="nucleotide sequence ID" value="NZ_VLKH01000004.1"/>
</dbReference>
<feature type="transmembrane region" description="Helical" evidence="1">
    <location>
        <begin position="122"/>
        <end position="151"/>
    </location>
</feature>
<keyword evidence="1" id="KW-0812">Transmembrane</keyword>
<feature type="transmembrane region" description="Helical" evidence="1">
    <location>
        <begin position="461"/>
        <end position="483"/>
    </location>
</feature>
<feature type="transmembrane region" description="Helical" evidence="1">
    <location>
        <begin position="237"/>
        <end position="255"/>
    </location>
</feature>
<feature type="transmembrane region" description="Helical" evidence="1">
    <location>
        <begin position="391"/>
        <end position="415"/>
    </location>
</feature>
<dbReference type="Proteomes" id="UP000315343">
    <property type="component" value="Unassembled WGS sequence"/>
</dbReference>
<protein>
    <submittedName>
        <fullName evidence="2">ABC-2 type transport system permease protein</fullName>
    </submittedName>
</protein>
<evidence type="ECO:0000313" key="2">
    <source>
        <dbReference type="EMBL" id="TWH80457.1"/>
    </source>
</evidence>
<dbReference type="AlphaFoldDB" id="A0A562JBD3"/>
<evidence type="ECO:0000256" key="1">
    <source>
        <dbReference type="SAM" id="Phobius"/>
    </source>
</evidence>
<keyword evidence="1" id="KW-0472">Membrane</keyword>
<comment type="caution">
    <text evidence="2">The sequence shown here is derived from an EMBL/GenBank/DDBJ whole genome shotgun (WGS) entry which is preliminary data.</text>
</comment>
<keyword evidence="1" id="KW-1133">Transmembrane helix</keyword>